<dbReference type="GO" id="GO:0006631">
    <property type="term" value="P:fatty acid metabolic process"/>
    <property type="evidence" value="ECO:0007669"/>
    <property type="project" value="TreeGrafter"/>
</dbReference>
<dbReference type="PANTHER" id="PTHR10824:SF4">
    <property type="entry name" value="ACYL-COENZYME A THIOESTERASE 1-LIKE"/>
    <property type="match status" value="1"/>
</dbReference>
<evidence type="ECO:0000313" key="6">
    <source>
        <dbReference type="EMBL" id="ANN78052.1"/>
    </source>
</evidence>
<evidence type="ECO:0000313" key="7">
    <source>
        <dbReference type="Proteomes" id="UP000091926"/>
    </source>
</evidence>
<dbReference type="Gene3D" id="3.40.50.1820">
    <property type="entry name" value="alpha/beta hydrolase"/>
    <property type="match status" value="1"/>
</dbReference>
<evidence type="ECO:0000259" key="4">
    <source>
        <dbReference type="Pfam" id="PF04775"/>
    </source>
</evidence>
<organism evidence="6 7">
    <name type="scientific">Bordetella flabilis</name>
    <dbReference type="NCBI Taxonomy" id="463014"/>
    <lineage>
        <taxon>Bacteria</taxon>
        <taxon>Pseudomonadati</taxon>
        <taxon>Pseudomonadota</taxon>
        <taxon>Betaproteobacteria</taxon>
        <taxon>Burkholderiales</taxon>
        <taxon>Alcaligenaceae</taxon>
        <taxon>Bordetella</taxon>
    </lineage>
</organism>
<dbReference type="SUPFAM" id="SSF53474">
    <property type="entry name" value="alpha/beta-Hydrolases"/>
    <property type="match status" value="1"/>
</dbReference>
<dbReference type="STRING" id="463014.BAU07_13990"/>
<dbReference type="OrthoDB" id="8922993at2"/>
<feature type="domain" description="BAAT/Acyl-CoA thioester hydrolase C-terminal" evidence="5">
    <location>
        <begin position="201"/>
        <end position="430"/>
    </location>
</feature>
<evidence type="ECO:0000256" key="3">
    <source>
        <dbReference type="SAM" id="MobiDB-lite"/>
    </source>
</evidence>
<dbReference type="InterPro" id="IPR029058">
    <property type="entry name" value="AB_hydrolase_fold"/>
</dbReference>
<dbReference type="Proteomes" id="UP000091926">
    <property type="component" value="Chromosome"/>
</dbReference>
<dbReference type="RefSeq" id="WP_066658781.1">
    <property type="nucleotide sequence ID" value="NZ_CBCSCL010000001.1"/>
</dbReference>
<evidence type="ECO:0000256" key="1">
    <source>
        <dbReference type="ARBA" id="ARBA00006538"/>
    </source>
</evidence>
<dbReference type="AlphaFoldDB" id="A0A193GDE4"/>
<dbReference type="GO" id="GO:0047617">
    <property type="term" value="F:fatty acyl-CoA hydrolase activity"/>
    <property type="evidence" value="ECO:0007669"/>
    <property type="project" value="TreeGrafter"/>
</dbReference>
<feature type="active site" description="Charge relay system" evidence="2">
    <location>
        <position position="346"/>
    </location>
</feature>
<feature type="active site" description="Charge relay system" evidence="2">
    <location>
        <position position="381"/>
    </location>
</feature>
<dbReference type="GO" id="GO:0006637">
    <property type="term" value="P:acyl-CoA metabolic process"/>
    <property type="evidence" value="ECO:0007669"/>
    <property type="project" value="InterPro"/>
</dbReference>
<evidence type="ECO:0000259" key="5">
    <source>
        <dbReference type="Pfam" id="PF08840"/>
    </source>
</evidence>
<gene>
    <name evidence="6" type="ORF">BAU07_13990</name>
</gene>
<accession>A0A193GDE4</accession>
<reference evidence="6 7" key="1">
    <citation type="submission" date="2016-06" db="EMBL/GenBank/DDBJ databases">
        <title>Complete genome sequences of Bordetella bronchialis and Bordetella flabilis.</title>
        <authorList>
            <person name="LiPuma J.J."/>
            <person name="Spilker T."/>
        </authorList>
    </citation>
    <scope>NUCLEOTIDE SEQUENCE [LARGE SCALE GENOMIC DNA]</scope>
    <source>
        <strain evidence="6 7">AU10664</strain>
    </source>
</reference>
<dbReference type="KEGG" id="bfz:BAU07_13990"/>
<dbReference type="InterPro" id="IPR014940">
    <property type="entry name" value="BAAT_C"/>
</dbReference>
<dbReference type="EMBL" id="CP016172">
    <property type="protein sequence ID" value="ANN78052.1"/>
    <property type="molecule type" value="Genomic_DNA"/>
</dbReference>
<dbReference type="PANTHER" id="PTHR10824">
    <property type="entry name" value="ACYL-COENZYME A THIOESTERASE-RELATED"/>
    <property type="match status" value="1"/>
</dbReference>
<dbReference type="Pfam" id="PF08840">
    <property type="entry name" value="BAAT_C"/>
    <property type="match status" value="1"/>
</dbReference>
<dbReference type="PIRSF" id="PIRSF016521">
    <property type="entry name" value="Acyl-CoA_hydro"/>
    <property type="match status" value="1"/>
</dbReference>
<keyword evidence="6" id="KW-0378">Hydrolase</keyword>
<keyword evidence="7" id="KW-1185">Reference proteome</keyword>
<dbReference type="InterPro" id="IPR006862">
    <property type="entry name" value="Thio_Ohase/aa_AcTrfase"/>
</dbReference>
<comment type="similarity">
    <text evidence="1">Belongs to the C/M/P thioester hydrolase family.</text>
</comment>
<dbReference type="Pfam" id="PF04775">
    <property type="entry name" value="Bile_Hydr_Trans"/>
    <property type="match status" value="1"/>
</dbReference>
<dbReference type="Gene3D" id="2.60.40.2240">
    <property type="entry name" value="Acyl-CoA thioester hydrolase/BAAT N-terminal domain"/>
    <property type="match status" value="1"/>
</dbReference>
<proteinExistence type="inferred from homology"/>
<feature type="active site" description="Charge relay system" evidence="2">
    <location>
        <position position="229"/>
    </location>
</feature>
<name>A0A193GDE4_9BORD</name>
<feature type="region of interest" description="Disordered" evidence="3">
    <location>
        <begin position="439"/>
        <end position="458"/>
    </location>
</feature>
<sequence length="458" mass="48146">MNASTPTLRIEPRDAALDVARRVVLGGFPAGPVRVQAELRHPDGSLWRSEAVFRAATDGSVDLGRDAPESGDWDVPDPMALVWSMRRVQAPTDADRTDEVDALSIEVRAESPDGHAQARATMLQRYVVDGVTRQEIRDDGLVGTVFRPAGAGPHPAIIVLNGSGGGIPRQRAALYAAHGYTAFALGYFKAPGLPAYISRTPLEYFERALAWTRRVLAPARGFVAVTGQSRGGELTLLLASRFPDLVNAAIAYVPSAVVHGTLRAGQPGEAPDAPVWTWQGEPLPNVWQDNPQADWTAFHQRPEGDAPVRQAAAFLSPLRNPAAVRAARIPIERIAGPVMLVSGTDDGFWPSTQFSEQIAADLAAHGHRWPVRHVRGEGAGHAIGLPNVPTTLIAKPHPVAGVVLTGGGTPAANAQANAESWEAVQAFLADAYAAHGAQASQGAPGVPGAHGAPGGAPA</sequence>
<evidence type="ECO:0000256" key="2">
    <source>
        <dbReference type="PIRSR" id="PIRSR016521-1"/>
    </source>
</evidence>
<dbReference type="InterPro" id="IPR016662">
    <property type="entry name" value="Acyl-CoA_thioEstase_long-chain"/>
</dbReference>
<protein>
    <submittedName>
        <fullName evidence="6">Acyl-CoA thioester hydrolase</fullName>
    </submittedName>
</protein>
<dbReference type="InterPro" id="IPR042490">
    <property type="entry name" value="Thio_Ohase/BAAT_N"/>
</dbReference>
<feature type="domain" description="Acyl-CoA thioester hydrolase/bile acid-CoA amino acid N-acetyltransferase" evidence="4">
    <location>
        <begin position="29"/>
        <end position="137"/>
    </location>
</feature>